<dbReference type="Pfam" id="PF00156">
    <property type="entry name" value="Pribosyltran"/>
    <property type="match status" value="1"/>
</dbReference>
<keyword evidence="11 15" id="KW-0547">Nucleotide-binding</keyword>
<dbReference type="GO" id="GO:0005829">
    <property type="term" value="C:cytosol"/>
    <property type="evidence" value="ECO:0007669"/>
    <property type="project" value="TreeGrafter"/>
</dbReference>
<dbReference type="PANTHER" id="PTHR43340">
    <property type="entry name" value="HYPOXANTHINE-GUANINE PHOSPHORIBOSYLTRANSFERASE"/>
    <property type="match status" value="1"/>
</dbReference>
<accession>A0A9E7A4G4</accession>
<dbReference type="Proteomes" id="UP000831684">
    <property type="component" value="Chromosome"/>
</dbReference>
<evidence type="ECO:0000256" key="2">
    <source>
        <dbReference type="ARBA" id="ARBA00004496"/>
    </source>
</evidence>
<dbReference type="NCBIfam" id="TIGR01203">
    <property type="entry name" value="HGPRTase"/>
    <property type="match status" value="1"/>
</dbReference>
<organism evidence="18 19">
    <name type="scientific">Ancylobacter polymorphus</name>
    <dbReference type="NCBI Taxonomy" id="223390"/>
    <lineage>
        <taxon>Bacteria</taxon>
        <taxon>Pseudomonadati</taxon>
        <taxon>Pseudomonadota</taxon>
        <taxon>Alphaproteobacteria</taxon>
        <taxon>Hyphomicrobiales</taxon>
        <taxon>Xanthobacteraceae</taxon>
        <taxon>Ancylobacter</taxon>
    </lineage>
</organism>
<dbReference type="RefSeq" id="WP_244450250.1">
    <property type="nucleotide sequence ID" value="NZ_CP083239.1"/>
</dbReference>
<comment type="catalytic activity">
    <reaction evidence="14">
        <text>IMP + diphosphate = hypoxanthine + 5-phospho-alpha-D-ribose 1-diphosphate</text>
        <dbReference type="Rhea" id="RHEA:17973"/>
        <dbReference type="ChEBI" id="CHEBI:17368"/>
        <dbReference type="ChEBI" id="CHEBI:33019"/>
        <dbReference type="ChEBI" id="CHEBI:58017"/>
        <dbReference type="ChEBI" id="CHEBI:58053"/>
        <dbReference type="EC" id="2.4.2.8"/>
    </reaction>
    <physiologicalReaction direction="right-to-left" evidence="14">
        <dbReference type="Rhea" id="RHEA:17975"/>
    </physiologicalReaction>
</comment>
<dbReference type="Proteomes" id="UP001224682">
    <property type="component" value="Unassembled WGS sequence"/>
</dbReference>
<comment type="cofactor">
    <cofactor evidence="1 15">
        <name>Mg(2+)</name>
        <dbReference type="ChEBI" id="CHEBI:18420"/>
    </cofactor>
</comment>
<evidence type="ECO:0000256" key="6">
    <source>
        <dbReference type="ARBA" id="ARBA00022490"/>
    </source>
</evidence>
<keyword evidence="12 15" id="KW-0460">Magnesium</keyword>
<dbReference type="CDD" id="cd06223">
    <property type="entry name" value="PRTases_typeI"/>
    <property type="match status" value="1"/>
</dbReference>
<comment type="pathway">
    <text evidence="3 15">Purine metabolism; IMP biosynthesis via salvage pathway; IMP from hypoxanthine: step 1/1.</text>
</comment>
<dbReference type="GO" id="GO:0006166">
    <property type="term" value="P:purine ribonucleoside salvage"/>
    <property type="evidence" value="ECO:0007669"/>
    <property type="project" value="UniProtKB-KW"/>
</dbReference>
<evidence type="ECO:0000256" key="3">
    <source>
        <dbReference type="ARBA" id="ARBA00004669"/>
    </source>
</evidence>
<dbReference type="SUPFAM" id="SSF53271">
    <property type="entry name" value="PRTase-like"/>
    <property type="match status" value="1"/>
</dbReference>
<comment type="catalytic activity">
    <reaction evidence="13">
        <text>GMP + diphosphate = guanine + 5-phospho-alpha-D-ribose 1-diphosphate</text>
        <dbReference type="Rhea" id="RHEA:25424"/>
        <dbReference type="ChEBI" id="CHEBI:16235"/>
        <dbReference type="ChEBI" id="CHEBI:33019"/>
        <dbReference type="ChEBI" id="CHEBI:58017"/>
        <dbReference type="ChEBI" id="CHEBI:58115"/>
        <dbReference type="EC" id="2.4.2.8"/>
    </reaction>
    <physiologicalReaction direction="right-to-left" evidence="13">
        <dbReference type="Rhea" id="RHEA:25426"/>
    </physiologicalReaction>
</comment>
<evidence type="ECO:0000256" key="15">
    <source>
        <dbReference type="RuleBase" id="RU364099"/>
    </source>
</evidence>
<evidence type="ECO:0000256" key="5">
    <source>
        <dbReference type="ARBA" id="ARBA00011895"/>
    </source>
</evidence>
<dbReference type="EMBL" id="JAUSUI010000007">
    <property type="protein sequence ID" value="MDQ0304369.1"/>
    <property type="molecule type" value="Genomic_DNA"/>
</dbReference>
<dbReference type="AlphaFoldDB" id="A0A9E7A4G4"/>
<evidence type="ECO:0000256" key="4">
    <source>
        <dbReference type="ARBA" id="ARBA00008391"/>
    </source>
</evidence>
<evidence type="ECO:0000256" key="13">
    <source>
        <dbReference type="ARBA" id="ARBA00048811"/>
    </source>
</evidence>
<dbReference type="InterPro" id="IPR000836">
    <property type="entry name" value="PRTase_dom"/>
</dbReference>
<evidence type="ECO:0000256" key="12">
    <source>
        <dbReference type="ARBA" id="ARBA00022842"/>
    </source>
</evidence>
<evidence type="ECO:0000313" key="17">
    <source>
        <dbReference type="EMBL" id="MDQ0304369.1"/>
    </source>
</evidence>
<evidence type="ECO:0000256" key="7">
    <source>
        <dbReference type="ARBA" id="ARBA00022676"/>
    </source>
</evidence>
<reference evidence="17 20" key="2">
    <citation type="submission" date="2023-07" db="EMBL/GenBank/DDBJ databases">
        <title>Genomic Encyclopedia of Type Strains, Phase IV (KMG-IV): sequencing the most valuable type-strain genomes for metagenomic binning, comparative biology and taxonomic classification.</title>
        <authorList>
            <person name="Goeker M."/>
        </authorList>
    </citation>
    <scope>NUCLEOTIDE SEQUENCE [LARGE SCALE GENOMIC DNA]</scope>
    <source>
        <strain evidence="17 20">DSM 2457</strain>
    </source>
</reference>
<dbReference type="KEGG" id="apol:K9D25_07575"/>
<evidence type="ECO:0000256" key="11">
    <source>
        <dbReference type="ARBA" id="ARBA00022741"/>
    </source>
</evidence>
<feature type="domain" description="Phosphoribosyltransferase" evidence="16">
    <location>
        <begin position="28"/>
        <end position="176"/>
    </location>
</feature>
<name>A0A9E7A4G4_9HYPH</name>
<evidence type="ECO:0000313" key="18">
    <source>
        <dbReference type="EMBL" id="UOK72553.1"/>
    </source>
</evidence>
<keyword evidence="10 15" id="KW-0660">Purine salvage</keyword>
<dbReference type="GO" id="GO:0032263">
    <property type="term" value="P:GMP salvage"/>
    <property type="evidence" value="ECO:0007669"/>
    <property type="project" value="TreeGrafter"/>
</dbReference>
<keyword evidence="20" id="KW-1185">Reference proteome</keyword>
<keyword evidence="6 15" id="KW-0963">Cytoplasm</keyword>
<reference evidence="18" key="1">
    <citation type="submission" date="2021-09" db="EMBL/GenBank/DDBJ databases">
        <title>Network and meta-omics reveal the key degrader and cooperation patterns in an efficient 1,4-dioxane-degrading microbial community.</title>
        <authorList>
            <person name="Dai C."/>
        </authorList>
    </citation>
    <scope>NUCLEOTIDE SEQUENCE</scope>
    <source>
        <strain evidence="18">ZM13</strain>
    </source>
</reference>
<evidence type="ECO:0000259" key="16">
    <source>
        <dbReference type="Pfam" id="PF00156"/>
    </source>
</evidence>
<dbReference type="InterPro" id="IPR029057">
    <property type="entry name" value="PRTase-like"/>
</dbReference>
<comment type="subcellular location">
    <subcellularLocation>
        <location evidence="2 15">Cytoplasm</location>
    </subcellularLocation>
</comment>
<evidence type="ECO:0000256" key="1">
    <source>
        <dbReference type="ARBA" id="ARBA00001946"/>
    </source>
</evidence>
<dbReference type="PANTHER" id="PTHR43340:SF1">
    <property type="entry name" value="HYPOXANTHINE PHOSPHORIBOSYLTRANSFERASE"/>
    <property type="match status" value="1"/>
</dbReference>
<dbReference type="GO" id="GO:0000287">
    <property type="term" value="F:magnesium ion binding"/>
    <property type="evidence" value="ECO:0007669"/>
    <property type="project" value="TreeGrafter"/>
</dbReference>
<evidence type="ECO:0000313" key="19">
    <source>
        <dbReference type="Proteomes" id="UP000831684"/>
    </source>
</evidence>
<evidence type="ECO:0000256" key="8">
    <source>
        <dbReference type="ARBA" id="ARBA00022679"/>
    </source>
</evidence>
<evidence type="ECO:0000256" key="10">
    <source>
        <dbReference type="ARBA" id="ARBA00022726"/>
    </source>
</evidence>
<dbReference type="Gene3D" id="3.40.50.2020">
    <property type="match status" value="1"/>
</dbReference>
<dbReference type="GO" id="GO:0032264">
    <property type="term" value="P:IMP salvage"/>
    <property type="evidence" value="ECO:0007669"/>
    <property type="project" value="TreeGrafter"/>
</dbReference>
<keyword evidence="7 15" id="KW-0328">Glycosyltransferase</keyword>
<dbReference type="GO" id="GO:0006178">
    <property type="term" value="P:guanine salvage"/>
    <property type="evidence" value="ECO:0007669"/>
    <property type="project" value="TreeGrafter"/>
</dbReference>
<dbReference type="InterPro" id="IPR005904">
    <property type="entry name" value="Hxn_phspho_trans"/>
</dbReference>
<dbReference type="EC" id="2.4.2.8" evidence="5 15"/>
<proteinExistence type="inferred from homology"/>
<gene>
    <name evidence="18" type="primary">hpt</name>
    <name evidence="17" type="ORF">J2S75_003413</name>
    <name evidence="18" type="ORF">K9D25_07575</name>
</gene>
<dbReference type="EMBL" id="CP083239">
    <property type="protein sequence ID" value="UOK72553.1"/>
    <property type="molecule type" value="Genomic_DNA"/>
</dbReference>
<dbReference type="GO" id="GO:0000166">
    <property type="term" value="F:nucleotide binding"/>
    <property type="evidence" value="ECO:0007669"/>
    <property type="project" value="UniProtKB-KW"/>
</dbReference>
<dbReference type="GO" id="GO:0004422">
    <property type="term" value="F:hypoxanthine phosphoribosyltransferase activity"/>
    <property type="evidence" value="ECO:0007669"/>
    <property type="project" value="InterPro"/>
</dbReference>
<evidence type="ECO:0000256" key="14">
    <source>
        <dbReference type="ARBA" id="ARBA00049402"/>
    </source>
</evidence>
<sequence length="195" mass="21538">MTEENTAATATEAGHPYHDARIEVLFDAATIAERNRELVEEIVGAAPEKLVVIAVLKGSFVFAADLIRSMHHAGLAPEVEFITLSSYRDARISSGHVTVLRDIETDVRGRDVLLIDDILESGRTLAFAKDLLAARGARRVMVCVLLEKPHKRAVQIEADFVGFKCPDYFVVGYGMDVSHAFRQLPFIGYIPEAEK</sequence>
<evidence type="ECO:0000313" key="20">
    <source>
        <dbReference type="Proteomes" id="UP001224682"/>
    </source>
</evidence>
<comment type="similarity">
    <text evidence="4 15">Belongs to the purine/pyrimidine phosphoribosyltransferase family.</text>
</comment>
<keyword evidence="8 15" id="KW-0808">Transferase</keyword>
<keyword evidence="9 15" id="KW-0479">Metal-binding</keyword>
<evidence type="ECO:0000256" key="9">
    <source>
        <dbReference type="ARBA" id="ARBA00022723"/>
    </source>
</evidence>
<dbReference type="InterPro" id="IPR050408">
    <property type="entry name" value="HGPRT"/>
</dbReference>
<protein>
    <recommendedName>
        <fullName evidence="5 15">Hypoxanthine phosphoribosyltransferase</fullName>
        <ecNumber evidence="5 15">2.4.2.8</ecNumber>
    </recommendedName>
</protein>
<dbReference type="GO" id="GO:0046100">
    <property type="term" value="P:hypoxanthine metabolic process"/>
    <property type="evidence" value="ECO:0007669"/>
    <property type="project" value="TreeGrafter"/>
</dbReference>